<accession>A0A6G0Z044</accession>
<keyword evidence="3" id="KW-1185">Reference proteome</keyword>
<evidence type="ECO:0000313" key="3">
    <source>
        <dbReference type="Proteomes" id="UP000478052"/>
    </source>
</evidence>
<dbReference type="AlphaFoldDB" id="A0A6G0Z044"/>
<sequence>MSVFLMYFHIFLVVVFIWIIRIYKLLQKEIIDLKEVIGITGDVVIELKSIRSNCTNELKNIFSQAQEMAEKIELELTAKRLCKR</sequence>
<name>A0A6G0Z044_APHCR</name>
<protein>
    <submittedName>
        <fullName evidence="2">52 kDa repressor of the inhibitor of the protein kinase-like</fullName>
    </submittedName>
</protein>
<dbReference type="EMBL" id="VUJU01001869">
    <property type="protein sequence ID" value="KAF0763496.1"/>
    <property type="molecule type" value="Genomic_DNA"/>
</dbReference>
<comment type="caution">
    <text evidence="2">The sequence shown here is derived from an EMBL/GenBank/DDBJ whole genome shotgun (WGS) entry which is preliminary data.</text>
</comment>
<evidence type="ECO:0000313" key="2">
    <source>
        <dbReference type="EMBL" id="KAF0763496.1"/>
    </source>
</evidence>
<reference evidence="2 3" key="1">
    <citation type="submission" date="2019-08" db="EMBL/GenBank/DDBJ databases">
        <title>Whole genome of Aphis craccivora.</title>
        <authorList>
            <person name="Voronova N.V."/>
            <person name="Shulinski R.S."/>
            <person name="Bandarenka Y.V."/>
            <person name="Zhorov D.G."/>
            <person name="Warner D."/>
        </authorList>
    </citation>
    <scope>NUCLEOTIDE SEQUENCE [LARGE SCALE GENOMIC DNA]</scope>
    <source>
        <strain evidence="2">180601</strain>
        <tissue evidence="2">Whole Body</tissue>
    </source>
</reference>
<feature type="transmembrane region" description="Helical" evidence="1">
    <location>
        <begin position="6"/>
        <end position="23"/>
    </location>
</feature>
<gene>
    <name evidence="2" type="ORF">FWK35_00014593</name>
</gene>
<keyword evidence="1" id="KW-0472">Membrane</keyword>
<proteinExistence type="predicted"/>
<keyword evidence="1" id="KW-1133">Transmembrane helix</keyword>
<organism evidence="2 3">
    <name type="scientific">Aphis craccivora</name>
    <name type="common">Cowpea aphid</name>
    <dbReference type="NCBI Taxonomy" id="307492"/>
    <lineage>
        <taxon>Eukaryota</taxon>
        <taxon>Metazoa</taxon>
        <taxon>Ecdysozoa</taxon>
        <taxon>Arthropoda</taxon>
        <taxon>Hexapoda</taxon>
        <taxon>Insecta</taxon>
        <taxon>Pterygota</taxon>
        <taxon>Neoptera</taxon>
        <taxon>Paraneoptera</taxon>
        <taxon>Hemiptera</taxon>
        <taxon>Sternorrhyncha</taxon>
        <taxon>Aphidomorpha</taxon>
        <taxon>Aphidoidea</taxon>
        <taxon>Aphididae</taxon>
        <taxon>Aphidini</taxon>
        <taxon>Aphis</taxon>
        <taxon>Aphis</taxon>
    </lineage>
</organism>
<evidence type="ECO:0000256" key="1">
    <source>
        <dbReference type="SAM" id="Phobius"/>
    </source>
</evidence>
<dbReference type="Proteomes" id="UP000478052">
    <property type="component" value="Unassembled WGS sequence"/>
</dbReference>
<keyword evidence="1" id="KW-0812">Transmembrane</keyword>